<name>A0ABR8J7T1_9NOST</name>
<proteinExistence type="predicted"/>
<dbReference type="GO" id="GO:0032259">
    <property type="term" value="P:methylation"/>
    <property type="evidence" value="ECO:0007669"/>
    <property type="project" value="UniProtKB-KW"/>
</dbReference>
<gene>
    <name evidence="3" type="ORF">H6G68_18100</name>
</gene>
<dbReference type="GO" id="GO:0008168">
    <property type="term" value="F:methyltransferase activity"/>
    <property type="evidence" value="ECO:0007669"/>
    <property type="project" value="UniProtKB-KW"/>
</dbReference>
<dbReference type="InterPro" id="IPR029063">
    <property type="entry name" value="SAM-dependent_MTases_sf"/>
</dbReference>
<dbReference type="Gene3D" id="1.10.10.10">
    <property type="entry name" value="Winged helix-like DNA-binding domain superfamily/Winged helix DNA-binding domain"/>
    <property type="match status" value="1"/>
</dbReference>
<sequence>MTTQLIEQSKTEAFAERLFDILNSGALTLAISIGHRTRLFDTMAELPPATSEEIAQAAGLNERYVREWLGAVVTGRIIDYDPLNRTYHLPPEHAALLTRAATPDNVAVTMQLVPLIANVEDKIIECFNHGGGVPYSAYTRFHEVMAEDSGQTVVAVLTDAILPLVPGLIEALNAGIQVLDTGCGSGRAINKMAQAFPQSQFSGYDFSEEAIARAQQEAQNLGLTNINFQVRDAAIEFEHEYDLITAFDAIHDQAQPAKVLSNIAKALRSTGTFLMQDIRASSHLHQNLDHLAGPFLYSVSLMHCMSVSLAADGAGLGTVWGEEKALEMLKDAGFRQVEVKQLPHDPLNNFYIATK</sequence>
<feature type="domain" description="Methyltransferase" evidence="1">
    <location>
        <begin position="173"/>
        <end position="288"/>
    </location>
</feature>
<dbReference type="InterPro" id="IPR036390">
    <property type="entry name" value="WH_DNA-bd_sf"/>
</dbReference>
<dbReference type="SUPFAM" id="SSF46785">
    <property type="entry name" value="Winged helix' DNA-binding domain"/>
    <property type="match status" value="1"/>
</dbReference>
<evidence type="ECO:0000259" key="1">
    <source>
        <dbReference type="Pfam" id="PF13847"/>
    </source>
</evidence>
<dbReference type="PANTHER" id="PTHR45128">
    <property type="entry name" value="METHYLTRANSFERASE TYPE 11"/>
    <property type="match status" value="1"/>
</dbReference>
<dbReference type="SUPFAM" id="SSF53335">
    <property type="entry name" value="S-adenosyl-L-methionine-dependent methyltransferases"/>
    <property type="match status" value="1"/>
</dbReference>
<keyword evidence="4" id="KW-1185">Reference proteome</keyword>
<keyword evidence="3" id="KW-0489">Methyltransferase</keyword>
<dbReference type="Proteomes" id="UP000660381">
    <property type="component" value="Unassembled WGS sequence"/>
</dbReference>
<evidence type="ECO:0000313" key="3">
    <source>
        <dbReference type="EMBL" id="MBD2693645.1"/>
    </source>
</evidence>
<evidence type="ECO:0000259" key="2">
    <source>
        <dbReference type="Pfam" id="PF21320"/>
    </source>
</evidence>
<dbReference type="CDD" id="cd02440">
    <property type="entry name" value="AdoMet_MTases"/>
    <property type="match status" value="1"/>
</dbReference>
<reference evidence="3 4" key="1">
    <citation type="journal article" date="2020" name="ISME J.">
        <title>Comparative genomics reveals insights into cyanobacterial evolution and habitat adaptation.</title>
        <authorList>
            <person name="Chen M.Y."/>
            <person name="Teng W.K."/>
            <person name="Zhao L."/>
            <person name="Hu C.X."/>
            <person name="Zhou Y.K."/>
            <person name="Han B.P."/>
            <person name="Song L.R."/>
            <person name="Shu W.S."/>
        </authorList>
    </citation>
    <scope>NUCLEOTIDE SEQUENCE [LARGE SCALE GENOMIC DNA]</scope>
    <source>
        <strain evidence="3 4">FACHB-362</strain>
    </source>
</reference>
<dbReference type="Gene3D" id="3.40.50.150">
    <property type="entry name" value="Vaccinia Virus protein VP39"/>
    <property type="match status" value="1"/>
</dbReference>
<feature type="domain" description="S-adenosylmethionine-dependent methyltransferase Rv2258c-like winged HTH" evidence="2">
    <location>
        <begin position="25"/>
        <end position="99"/>
    </location>
</feature>
<dbReference type="Pfam" id="PF21320">
    <property type="entry name" value="WHD_Rv2258c"/>
    <property type="match status" value="1"/>
</dbReference>
<keyword evidence="3" id="KW-0808">Transferase</keyword>
<protein>
    <submittedName>
        <fullName evidence="3">Methyltransferase domain-containing protein</fullName>
    </submittedName>
</protein>
<dbReference type="InterPro" id="IPR025714">
    <property type="entry name" value="Methyltranfer_dom"/>
</dbReference>
<dbReference type="Pfam" id="PF13847">
    <property type="entry name" value="Methyltransf_31"/>
    <property type="match status" value="1"/>
</dbReference>
<organism evidence="3 4">
    <name type="scientific">Anabaena catenula FACHB-362</name>
    <dbReference type="NCBI Taxonomy" id="2692877"/>
    <lineage>
        <taxon>Bacteria</taxon>
        <taxon>Bacillati</taxon>
        <taxon>Cyanobacteriota</taxon>
        <taxon>Cyanophyceae</taxon>
        <taxon>Nostocales</taxon>
        <taxon>Nostocaceae</taxon>
        <taxon>Anabaena</taxon>
    </lineage>
</organism>
<comment type="caution">
    <text evidence="3">The sequence shown here is derived from an EMBL/GenBank/DDBJ whole genome shotgun (WGS) entry which is preliminary data.</text>
</comment>
<dbReference type="EMBL" id="JACJTQ010000030">
    <property type="protein sequence ID" value="MBD2693645.1"/>
    <property type="molecule type" value="Genomic_DNA"/>
</dbReference>
<dbReference type="InterPro" id="IPR036388">
    <property type="entry name" value="WH-like_DNA-bd_sf"/>
</dbReference>
<dbReference type="PANTHER" id="PTHR45128:SF1">
    <property type="entry name" value="S-ADENOSYLMETHIONINE-DEPENDENT METHYLTRANSFERASE RV2258C"/>
    <property type="match status" value="1"/>
</dbReference>
<dbReference type="InterPro" id="IPR048711">
    <property type="entry name" value="WHD_Rv2258c"/>
</dbReference>
<accession>A0ABR8J7T1</accession>
<dbReference type="InterPro" id="IPR053173">
    <property type="entry name" value="SAM-binding_MTase"/>
</dbReference>
<dbReference type="RefSeq" id="WP_190907893.1">
    <property type="nucleotide sequence ID" value="NZ_JACJTQ010000030.1"/>
</dbReference>
<evidence type="ECO:0000313" key="4">
    <source>
        <dbReference type="Proteomes" id="UP000660381"/>
    </source>
</evidence>